<dbReference type="AlphaFoldDB" id="A0A6A5T8B9"/>
<evidence type="ECO:0000313" key="3">
    <source>
        <dbReference type="Proteomes" id="UP000800035"/>
    </source>
</evidence>
<dbReference type="Proteomes" id="UP000800035">
    <property type="component" value="Unassembled WGS sequence"/>
</dbReference>
<organism evidence="2 3">
    <name type="scientific">Byssothecium circinans</name>
    <dbReference type="NCBI Taxonomy" id="147558"/>
    <lineage>
        <taxon>Eukaryota</taxon>
        <taxon>Fungi</taxon>
        <taxon>Dikarya</taxon>
        <taxon>Ascomycota</taxon>
        <taxon>Pezizomycotina</taxon>
        <taxon>Dothideomycetes</taxon>
        <taxon>Pleosporomycetidae</taxon>
        <taxon>Pleosporales</taxon>
        <taxon>Massarineae</taxon>
        <taxon>Massarinaceae</taxon>
        <taxon>Byssothecium</taxon>
    </lineage>
</organism>
<reference evidence="2" key="1">
    <citation type="journal article" date="2020" name="Stud. Mycol.">
        <title>101 Dothideomycetes genomes: a test case for predicting lifestyles and emergence of pathogens.</title>
        <authorList>
            <person name="Haridas S."/>
            <person name="Albert R."/>
            <person name="Binder M."/>
            <person name="Bloem J."/>
            <person name="Labutti K."/>
            <person name="Salamov A."/>
            <person name="Andreopoulos B."/>
            <person name="Baker S."/>
            <person name="Barry K."/>
            <person name="Bills G."/>
            <person name="Bluhm B."/>
            <person name="Cannon C."/>
            <person name="Castanera R."/>
            <person name="Culley D."/>
            <person name="Daum C."/>
            <person name="Ezra D."/>
            <person name="Gonzalez J."/>
            <person name="Henrissat B."/>
            <person name="Kuo A."/>
            <person name="Liang C."/>
            <person name="Lipzen A."/>
            <person name="Lutzoni F."/>
            <person name="Magnuson J."/>
            <person name="Mondo S."/>
            <person name="Nolan M."/>
            <person name="Ohm R."/>
            <person name="Pangilinan J."/>
            <person name="Park H.-J."/>
            <person name="Ramirez L."/>
            <person name="Alfaro M."/>
            <person name="Sun H."/>
            <person name="Tritt A."/>
            <person name="Yoshinaga Y."/>
            <person name="Zwiers L.-H."/>
            <person name="Turgeon B."/>
            <person name="Goodwin S."/>
            <person name="Spatafora J."/>
            <person name="Crous P."/>
            <person name="Grigoriev I."/>
        </authorList>
    </citation>
    <scope>NUCLEOTIDE SEQUENCE</scope>
    <source>
        <strain evidence="2">CBS 675.92</strain>
    </source>
</reference>
<dbReference type="PANTHER" id="PTHR10622">
    <property type="entry name" value="HET DOMAIN-CONTAINING PROTEIN"/>
    <property type="match status" value="1"/>
</dbReference>
<name>A0A6A5T8B9_9PLEO</name>
<evidence type="ECO:0000259" key="1">
    <source>
        <dbReference type="Pfam" id="PF06985"/>
    </source>
</evidence>
<evidence type="ECO:0000313" key="2">
    <source>
        <dbReference type="EMBL" id="KAF1948913.1"/>
    </source>
</evidence>
<sequence length="450" mass="51707">MLLDPVGWKKIRRTCEIALEKYKVNYAWVDTCCINKESSAELQEAINTMFRYYADAIVCLTYLEDVGEGKKTFEKSRWFARGWTLQELIAPYHLEFYDTDWRSIGRKDTLVEGICKITKIPENVLKRDVALSKVPTAARMSWASRRETTREEDMAYCLLGIFDINMPMLYGEGDKAFIRLQEEIIQQSADMSIFLWARHPFMPSAYSGLLADSPAHFRGMHSVIEKPYFNPTEYRITNRGIRFELKLGLDGTGIRYLSLKHRFPGVNRCRIALQRVATDVYIRVNADKIYSSSDIGQTECAFYVPQRITASQCDIIEQQALKIDCAGFVLTDHFPLGCWNSWNQRFHAHATGAFLGYIEFRKPDYQPIAIICHAMNGNWSCGVDHYGERLDNLKEEVKDARALMWHGKNTKNPLAVFMDLEVGFHSFGIVKKTLHLRVSLDEGGIGHICD</sequence>
<keyword evidence="3" id="KW-1185">Reference proteome</keyword>
<dbReference type="Pfam" id="PF06985">
    <property type="entry name" value="HET"/>
    <property type="match status" value="1"/>
</dbReference>
<protein>
    <recommendedName>
        <fullName evidence="1">Heterokaryon incompatibility domain-containing protein</fullName>
    </recommendedName>
</protein>
<dbReference type="PANTHER" id="PTHR10622:SF10">
    <property type="entry name" value="HET DOMAIN-CONTAINING PROTEIN"/>
    <property type="match status" value="1"/>
</dbReference>
<dbReference type="OrthoDB" id="20872at2759"/>
<dbReference type="EMBL" id="ML977046">
    <property type="protein sequence ID" value="KAF1948913.1"/>
    <property type="molecule type" value="Genomic_DNA"/>
</dbReference>
<proteinExistence type="predicted"/>
<dbReference type="InterPro" id="IPR010730">
    <property type="entry name" value="HET"/>
</dbReference>
<feature type="domain" description="Heterokaryon incompatibility" evidence="1">
    <location>
        <begin position="12"/>
        <end position="65"/>
    </location>
</feature>
<accession>A0A6A5T8B9</accession>
<gene>
    <name evidence="2" type="ORF">CC80DRAFT_529758</name>
</gene>